<keyword evidence="2" id="KW-0238">DNA-binding</keyword>
<dbReference type="Pfam" id="PF07729">
    <property type="entry name" value="FCD"/>
    <property type="match status" value="1"/>
</dbReference>
<dbReference type="SUPFAM" id="SSF46785">
    <property type="entry name" value="Winged helix' DNA-binding domain"/>
    <property type="match status" value="1"/>
</dbReference>
<evidence type="ECO:0000313" key="6">
    <source>
        <dbReference type="Proteomes" id="UP000664405"/>
    </source>
</evidence>
<proteinExistence type="predicted"/>
<organism evidence="5 6">
    <name type="scientific">Thalassospira povalilytica</name>
    <dbReference type="NCBI Taxonomy" id="732237"/>
    <lineage>
        <taxon>Bacteria</taxon>
        <taxon>Pseudomonadati</taxon>
        <taxon>Pseudomonadota</taxon>
        <taxon>Alphaproteobacteria</taxon>
        <taxon>Rhodospirillales</taxon>
        <taxon>Thalassospiraceae</taxon>
        <taxon>Thalassospira</taxon>
    </lineage>
</organism>
<dbReference type="InterPro" id="IPR036390">
    <property type="entry name" value="WH_DNA-bd_sf"/>
</dbReference>
<gene>
    <name evidence="5" type="ORF">JF547_00730</name>
</gene>
<keyword evidence="3" id="KW-0804">Transcription</keyword>
<dbReference type="Proteomes" id="UP000664405">
    <property type="component" value="Unassembled WGS sequence"/>
</dbReference>
<dbReference type="Gene3D" id="1.10.10.10">
    <property type="entry name" value="Winged helix-like DNA-binding domain superfamily/Winged helix DNA-binding domain"/>
    <property type="match status" value="1"/>
</dbReference>
<dbReference type="Pfam" id="PF00392">
    <property type="entry name" value="GntR"/>
    <property type="match status" value="1"/>
</dbReference>
<dbReference type="RefSeq" id="WP_206926347.1">
    <property type="nucleotide sequence ID" value="NZ_JAEKJW010000001.1"/>
</dbReference>
<evidence type="ECO:0000259" key="4">
    <source>
        <dbReference type="PROSITE" id="PS50949"/>
    </source>
</evidence>
<dbReference type="SMART" id="SM00345">
    <property type="entry name" value="HTH_GNTR"/>
    <property type="match status" value="1"/>
</dbReference>
<reference evidence="5" key="1">
    <citation type="submission" date="2020-12" db="EMBL/GenBank/DDBJ databases">
        <title>Oil enriched cultivation method for isolating marine PHA-producing bacteria.</title>
        <authorList>
            <person name="Zheng W."/>
            <person name="Yu S."/>
            <person name="Huang Y."/>
        </authorList>
    </citation>
    <scope>NUCLEOTIDE SEQUENCE</scope>
    <source>
        <strain evidence="5">SY-2-3</strain>
    </source>
</reference>
<dbReference type="SUPFAM" id="SSF48008">
    <property type="entry name" value="GntR ligand-binding domain-like"/>
    <property type="match status" value="1"/>
</dbReference>
<dbReference type="PANTHER" id="PTHR43537:SF44">
    <property type="entry name" value="GNTR FAMILY REGULATORY PROTEIN"/>
    <property type="match status" value="1"/>
</dbReference>
<dbReference type="PRINTS" id="PR00035">
    <property type="entry name" value="HTHGNTR"/>
</dbReference>
<dbReference type="InterPro" id="IPR008920">
    <property type="entry name" value="TF_FadR/GntR_C"/>
</dbReference>
<evidence type="ECO:0000256" key="2">
    <source>
        <dbReference type="ARBA" id="ARBA00023125"/>
    </source>
</evidence>
<comment type="caution">
    <text evidence="5">The sequence shown here is derived from an EMBL/GenBank/DDBJ whole genome shotgun (WGS) entry which is preliminary data.</text>
</comment>
<accession>A0A8I1M4Z6</accession>
<evidence type="ECO:0000256" key="1">
    <source>
        <dbReference type="ARBA" id="ARBA00023015"/>
    </source>
</evidence>
<dbReference type="Gene3D" id="1.20.120.530">
    <property type="entry name" value="GntR ligand-binding domain-like"/>
    <property type="match status" value="1"/>
</dbReference>
<dbReference type="GO" id="GO:0003700">
    <property type="term" value="F:DNA-binding transcription factor activity"/>
    <property type="evidence" value="ECO:0007669"/>
    <property type="project" value="InterPro"/>
</dbReference>
<dbReference type="InterPro" id="IPR036388">
    <property type="entry name" value="WH-like_DNA-bd_sf"/>
</dbReference>
<dbReference type="InterPro" id="IPR000524">
    <property type="entry name" value="Tscrpt_reg_HTH_GntR"/>
</dbReference>
<dbReference type="InterPro" id="IPR011711">
    <property type="entry name" value="GntR_C"/>
</dbReference>
<evidence type="ECO:0000256" key="3">
    <source>
        <dbReference type="ARBA" id="ARBA00023163"/>
    </source>
</evidence>
<keyword evidence="1" id="KW-0805">Transcription regulation</keyword>
<feature type="domain" description="HTH gntR-type" evidence="4">
    <location>
        <begin position="13"/>
        <end position="81"/>
    </location>
</feature>
<dbReference type="PANTHER" id="PTHR43537">
    <property type="entry name" value="TRANSCRIPTIONAL REGULATOR, GNTR FAMILY"/>
    <property type="match status" value="1"/>
</dbReference>
<name>A0A8I1M4Z6_9PROT</name>
<sequence>MHVTDQQIRTPIRSLHTEAVEVIAKWLMSGRYPVGAILPNETEIGEELGISRTVVREATRTLVAKGMLQVRRKTGTIVRPLSDWSLFDPEVLAWRFRYNRDTVFVDDMTQFRAAIETIAVEICASNPNFDCSVLYDCCDAMEAALNGEGDWFVADLAFHRHLLEGTGNQFILHMQPMLDNFFDAMLSPEVLLPENMRITLPYHRAIADAIAAGDPVRSRQAMLQLVQKGREDILNRIEAAAKDTPEK</sequence>
<dbReference type="SMART" id="SM00895">
    <property type="entry name" value="FCD"/>
    <property type="match status" value="1"/>
</dbReference>
<dbReference type="AlphaFoldDB" id="A0A8I1M4Z6"/>
<evidence type="ECO:0000313" key="5">
    <source>
        <dbReference type="EMBL" id="MBN8195027.1"/>
    </source>
</evidence>
<dbReference type="PROSITE" id="PS50949">
    <property type="entry name" value="HTH_GNTR"/>
    <property type="match status" value="1"/>
</dbReference>
<protein>
    <submittedName>
        <fullName evidence="5">FadR family transcriptional regulator</fullName>
    </submittedName>
</protein>
<dbReference type="CDD" id="cd07377">
    <property type="entry name" value="WHTH_GntR"/>
    <property type="match status" value="1"/>
</dbReference>
<dbReference type="GO" id="GO:0003677">
    <property type="term" value="F:DNA binding"/>
    <property type="evidence" value="ECO:0007669"/>
    <property type="project" value="UniProtKB-KW"/>
</dbReference>
<dbReference type="EMBL" id="JAEKJW010000001">
    <property type="protein sequence ID" value="MBN8195027.1"/>
    <property type="molecule type" value="Genomic_DNA"/>
</dbReference>